<dbReference type="EMBL" id="CP101527">
    <property type="protein sequence ID" value="UZW74692.1"/>
    <property type="molecule type" value="Genomic_DNA"/>
</dbReference>
<name>A0A9E8KQG5_9ALTE</name>
<keyword evidence="3" id="KW-1185">Reference proteome</keyword>
<feature type="compositionally biased region" description="Basic and acidic residues" evidence="1">
    <location>
        <begin position="238"/>
        <end position="259"/>
    </location>
</feature>
<accession>A0A9E8KQG5</accession>
<sequence>MSESLYELAFSGRLVDGVSLETAKGNVVKLFKASAAQVDKMFAGKRVVIRNKLDKATADKYVAVMRKNGLVCQADLMGGKAAPVQPAANATSAVSKPAVSPPTEPAQAAAELTSTNARSAGQSGAAIAKTPEELRVLPLPSNFAVPESGEPHEAGINLAGEEVDGILQQSRLDLDPEGVRLSEHHEVEAPVFTELESISLAPTGSDLVDPKEEVPPIVPDVSSISIAPAGSDMGQLKNEQHVEVPDLSHLKLDDLPDNQ</sequence>
<dbReference type="AlphaFoldDB" id="A0A9E8KQG5"/>
<protein>
    <submittedName>
        <fullName evidence="2">Uncharacterized protein</fullName>
    </submittedName>
</protein>
<evidence type="ECO:0000313" key="3">
    <source>
        <dbReference type="Proteomes" id="UP001164472"/>
    </source>
</evidence>
<evidence type="ECO:0000256" key="1">
    <source>
        <dbReference type="SAM" id="MobiDB-lite"/>
    </source>
</evidence>
<reference evidence="2" key="1">
    <citation type="submission" date="2022-07" db="EMBL/GenBank/DDBJ databases">
        <title>Alkalimarinus sp. nov., isolated from gut of a Alitta virens.</title>
        <authorList>
            <person name="Yang A.I."/>
            <person name="Shin N.-R."/>
        </authorList>
    </citation>
    <scope>NUCLEOTIDE SEQUENCE</scope>
    <source>
        <strain evidence="2">FA028</strain>
    </source>
</reference>
<organism evidence="2 3">
    <name type="scientific">Alkalimarinus sediminis</name>
    <dbReference type="NCBI Taxonomy" id="1632866"/>
    <lineage>
        <taxon>Bacteria</taxon>
        <taxon>Pseudomonadati</taxon>
        <taxon>Pseudomonadota</taxon>
        <taxon>Gammaproteobacteria</taxon>
        <taxon>Alteromonadales</taxon>
        <taxon>Alteromonadaceae</taxon>
        <taxon>Alkalimarinus</taxon>
    </lineage>
</organism>
<dbReference type="Proteomes" id="UP001164472">
    <property type="component" value="Chromosome"/>
</dbReference>
<dbReference type="KEGG" id="asem:NNL22_16980"/>
<feature type="compositionally biased region" description="Polar residues" evidence="1">
    <location>
        <begin position="112"/>
        <end position="122"/>
    </location>
</feature>
<feature type="region of interest" description="Disordered" evidence="1">
    <location>
        <begin position="92"/>
        <end position="125"/>
    </location>
</feature>
<proteinExistence type="predicted"/>
<dbReference type="RefSeq" id="WP_251810119.1">
    <property type="nucleotide sequence ID" value="NZ_CP101527.1"/>
</dbReference>
<gene>
    <name evidence="2" type="ORF">NNL22_16980</name>
</gene>
<feature type="region of interest" description="Disordered" evidence="1">
    <location>
        <begin position="225"/>
        <end position="259"/>
    </location>
</feature>
<evidence type="ECO:0000313" key="2">
    <source>
        <dbReference type="EMBL" id="UZW74692.1"/>
    </source>
</evidence>